<name>A0A1V8SNJ7_9PEZI</name>
<evidence type="ECO:0000313" key="2">
    <source>
        <dbReference type="Proteomes" id="UP000192596"/>
    </source>
</evidence>
<dbReference type="InParanoid" id="A0A1V8SNJ7"/>
<dbReference type="AlphaFoldDB" id="A0A1V8SNJ7"/>
<evidence type="ECO:0008006" key="3">
    <source>
        <dbReference type="Google" id="ProtNLM"/>
    </source>
</evidence>
<dbReference type="STRING" id="1507870.A0A1V8SNJ7"/>
<evidence type="ECO:0000313" key="1">
    <source>
        <dbReference type="EMBL" id="OQO00689.1"/>
    </source>
</evidence>
<protein>
    <recommendedName>
        <fullName evidence="3">Glycosyltransferase family 69 protein</fullName>
    </recommendedName>
</protein>
<gene>
    <name evidence="1" type="ORF">B0A48_13179</name>
</gene>
<dbReference type="Proteomes" id="UP000192596">
    <property type="component" value="Unassembled WGS sequence"/>
</dbReference>
<sequence>MYPRYKYRRRTQLKRLAWILLVLAILWTVVEVTFVRKALDHHAEAPIELSSQRIFITALHWNNEPILRTHWNKAIYELVQVIGKDRVFVSLQEGGSFVDDTKGALRELDFYLGEIGVRRKVVIDDVLHTDILDHRPAHVEPGWIKAENGTLQLRRIPFLAKLRNQALEPFYELLEKGETFTKILFLNDVAFNTSQMRALLNTNGGQYAAACALDFAKPPAFYDTFALRDSEGHEAMMSRWPYFRGRESRQAMKKNQPIPVKSCWNGAVLMDAAPFYTAVDRFAFRGISDDLSLHHVEGSECCLIHADNPLSKSRGVFLNPTVRVGYNASAYSIVNPATQSPWLSVFDIVRGSWENRIRRWFWTDYFVRSKIAGRLSQWAADRKGRDEGGRDCLIDETQVISWNGWAHL</sequence>
<organism evidence="1 2">
    <name type="scientific">Cryoendolithus antarcticus</name>
    <dbReference type="NCBI Taxonomy" id="1507870"/>
    <lineage>
        <taxon>Eukaryota</taxon>
        <taxon>Fungi</taxon>
        <taxon>Dikarya</taxon>
        <taxon>Ascomycota</taxon>
        <taxon>Pezizomycotina</taxon>
        <taxon>Dothideomycetes</taxon>
        <taxon>Dothideomycetidae</taxon>
        <taxon>Cladosporiales</taxon>
        <taxon>Cladosporiaceae</taxon>
        <taxon>Cryoendolithus</taxon>
    </lineage>
</organism>
<reference evidence="2" key="1">
    <citation type="submission" date="2017-03" db="EMBL/GenBank/DDBJ databases">
        <title>Genomes of endolithic fungi from Antarctica.</title>
        <authorList>
            <person name="Coleine C."/>
            <person name="Masonjones S."/>
            <person name="Stajich J.E."/>
        </authorList>
    </citation>
    <scope>NUCLEOTIDE SEQUENCE [LARGE SCALE GENOMIC DNA]</scope>
    <source>
        <strain evidence="2">CCFEE 5527</strain>
    </source>
</reference>
<dbReference type="EMBL" id="NAJO01000034">
    <property type="protein sequence ID" value="OQO00689.1"/>
    <property type="molecule type" value="Genomic_DNA"/>
</dbReference>
<dbReference type="OrthoDB" id="262547at2759"/>
<proteinExistence type="predicted"/>
<dbReference type="InterPro" id="IPR021047">
    <property type="entry name" value="Mannosyltransferase_CMT1"/>
</dbReference>
<dbReference type="PANTHER" id="PTHR34144:SF7">
    <property type="entry name" value="EXPORT PROTEIN (CAP59), PUTATIVE (AFU_ORTHOLOGUE AFUA_7G05020)-RELATED"/>
    <property type="match status" value="1"/>
</dbReference>
<accession>A0A1V8SNJ7</accession>
<dbReference type="Pfam" id="PF11735">
    <property type="entry name" value="CAP59_mtransfer"/>
    <property type="match status" value="1"/>
</dbReference>
<comment type="caution">
    <text evidence="1">The sequence shown here is derived from an EMBL/GenBank/DDBJ whole genome shotgun (WGS) entry which is preliminary data.</text>
</comment>
<keyword evidence="2" id="KW-1185">Reference proteome</keyword>
<dbReference type="PANTHER" id="PTHR34144">
    <property type="entry name" value="CHROMOSOME 8, WHOLE GENOME SHOTGUN SEQUENCE"/>
    <property type="match status" value="1"/>
</dbReference>